<reference evidence="1" key="1">
    <citation type="submission" date="2021-07" db="EMBL/GenBank/DDBJ databases">
        <authorList>
            <person name="Catto M.A."/>
            <person name="Jacobson A."/>
            <person name="Kennedy G."/>
            <person name="Labadie P."/>
            <person name="Hunt B.G."/>
            <person name="Srinivasan R."/>
        </authorList>
    </citation>
    <scope>NUCLEOTIDE SEQUENCE</scope>
    <source>
        <strain evidence="1">PL_HMW_Pooled</strain>
        <tissue evidence="1">Head</tissue>
    </source>
</reference>
<dbReference type="Proteomes" id="UP001219518">
    <property type="component" value="Unassembled WGS sequence"/>
</dbReference>
<evidence type="ECO:0000313" key="1">
    <source>
        <dbReference type="EMBL" id="KAK3915575.1"/>
    </source>
</evidence>
<protein>
    <submittedName>
        <fullName evidence="1">Zinc finger protein 407</fullName>
    </submittedName>
</protein>
<accession>A0AAE1LDM0</accession>
<evidence type="ECO:0000313" key="2">
    <source>
        <dbReference type="Proteomes" id="UP001219518"/>
    </source>
</evidence>
<proteinExistence type="predicted"/>
<dbReference type="AlphaFoldDB" id="A0AAE1LDM0"/>
<organism evidence="1 2">
    <name type="scientific">Frankliniella fusca</name>
    <dbReference type="NCBI Taxonomy" id="407009"/>
    <lineage>
        <taxon>Eukaryota</taxon>
        <taxon>Metazoa</taxon>
        <taxon>Ecdysozoa</taxon>
        <taxon>Arthropoda</taxon>
        <taxon>Hexapoda</taxon>
        <taxon>Insecta</taxon>
        <taxon>Pterygota</taxon>
        <taxon>Neoptera</taxon>
        <taxon>Paraneoptera</taxon>
        <taxon>Thysanoptera</taxon>
        <taxon>Terebrantia</taxon>
        <taxon>Thripoidea</taxon>
        <taxon>Thripidae</taxon>
        <taxon>Frankliniella</taxon>
    </lineage>
</organism>
<comment type="caution">
    <text evidence="1">The sequence shown here is derived from an EMBL/GenBank/DDBJ whole genome shotgun (WGS) entry which is preliminary data.</text>
</comment>
<keyword evidence="2" id="KW-1185">Reference proteome</keyword>
<name>A0AAE1LDM0_9NEOP</name>
<sequence>MLHNHFRSHTGEKSLFERTVCNKELYASRLLLTKSRGVHKYKSCVPLGCDSATIIAASVLILSASKRVPQTEREGRVGSEALYAK</sequence>
<dbReference type="EMBL" id="JAHWGI010000441">
    <property type="protein sequence ID" value="KAK3915575.1"/>
    <property type="molecule type" value="Genomic_DNA"/>
</dbReference>
<reference evidence="1" key="2">
    <citation type="journal article" date="2023" name="BMC Genomics">
        <title>Pest status, molecular evolution, and epigenetic factors derived from the genome assembly of Frankliniella fusca, a thysanopteran phytovirus vector.</title>
        <authorList>
            <person name="Catto M.A."/>
            <person name="Labadie P.E."/>
            <person name="Jacobson A.L."/>
            <person name="Kennedy G.G."/>
            <person name="Srinivasan R."/>
            <person name="Hunt B.G."/>
        </authorList>
    </citation>
    <scope>NUCLEOTIDE SEQUENCE</scope>
    <source>
        <strain evidence="1">PL_HMW_Pooled</strain>
    </source>
</reference>
<gene>
    <name evidence="1" type="ORF">KUF71_024718</name>
</gene>